<organism evidence="4">
    <name type="scientific">Tanacetum cinerariifolium</name>
    <name type="common">Dalmatian daisy</name>
    <name type="synonym">Chrysanthemum cinerariifolium</name>
    <dbReference type="NCBI Taxonomy" id="118510"/>
    <lineage>
        <taxon>Eukaryota</taxon>
        <taxon>Viridiplantae</taxon>
        <taxon>Streptophyta</taxon>
        <taxon>Embryophyta</taxon>
        <taxon>Tracheophyta</taxon>
        <taxon>Spermatophyta</taxon>
        <taxon>Magnoliopsida</taxon>
        <taxon>eudicotyledons</taxon>
        <taxon>Gunneridae</taxon>
        <taxon>Pentapetalae</taxon>
        <taxon>asterids</taxon>
        <taxon>campanulids</taxon>
        <taxon>Asterales</taxon>
        <taxon>Asteraceae</taxon>
        <taxon>Asteroideae</taxon>
        <taxon>Anthemideae</taxon>
        <taxon>Anthemidinae</taxon>
        <taxon>Tanacetum</taxon>
    </lineage>
</organism>
<name>A0A699HFW8_TANCI</name>
<dbReference type="InterPro" id="IPR054722">
    <property type="entry name" value="PolX-like_BBD"/>
</dbReference>
<dbReference type="PROSITE" id="PS50158">
    <property type="entry name" value="ZF_CCHC"/>
    <property type="match status" value="1"/>
</dbReference>
<feature type="non-terminal residue" evidence="4">
    <location>
        <position position="526"/>
    </location>
</feature>
<gene>
    <name evidence="4" type="ORF">Tci_373003</name>
</gene>
<dbReference type="EMBL" id="BKCJ010145329">
    <property type="protein sequence ID" value="GEY01029.1"/>
    <property type="molecule type" value="Genomic_DNA"/>
</dbReference>
<dbReference type="GO" id="GO:0008270">
    <property type="term" value="F:zinc ion binding"/>
    <property type="evidence" value="ECO:0007669"/>
    <property type="project" value="UniProtKB-KW"/>
</dbReference>
<sequence>MIIKKDSEIVKAIVERKSLALRAKKESSDEECLTSRSEDEEYAMTVRDFKKFFKRRKCPKPPKDKNQIAFIGGSWSYSGEEDDEKVKNKTCLVDQVSSECIDYTLWEIIENGNSPIVTKTIDGKETGIPPTSVEEKAQRRTRLKTRSTLLMVLPNEHQLKFNSYTDAKILMQAIDSRFGVIPQEETNQKFLRSLSQEWTMHTTVWRNKPEIKTLSLDDHFNNLEAYESKVMGTSSSTTNSHNVAFLFSGRTNNTTRAVNIASTQGAADSSATIENLKEIDLRWNIAMLTLGATRFLKNTGRKLDMANKERIRFDKPKVECFNCHKRRHFARECKAPRNQDSINRKPIRRTMPVEVTTLNNVVSQCDGLGYDWSDQVEEDDFVDVNESASESVVEKPIVESNESKTVRKEIKAPIIEDWVSESKEEDEPKGNPQQDLKDKGVIDSGCSRHITGNRSYLTDYEEINGEFVAFGDFKLTDESHVLLKVPRKDNLYNVDLKNVVPQGGLTCLFAKATLEASNFWHRRLGH</sequence>
<dbReference type="GO" id="GO:0003676">
    <property type="term" value="F:nucleic acid binding"/>
    <property type="evidence" value="ECO:0007669"/>
    <property type="project" value="InterPro"/>
</dbReference>
<evidence type="ECO:0000259" key="3">
    <source>
        <dbReference type="PROSITE" id="PS50158"/>
    </source>
</evidence>
<accession>A0A699HFW8</accession>
<comment type="caution">
    <text evidence="4">The sequence shown here is derived from an EMBL/GenBank/DDBJ whole genome shotgun (WGS) entry which is preliminary data.</text>
</comment>
<dbReference type="SUPFAM" id="SSF57756">
    <property type="entry name" value="Retrovirus zinc finger-like domains"/>
    <property type="match status" value="1"/>
</dbReference>
<dbReference type="SMART" id="SM00343">
    <property type="entry name" value="ZnF_C2HC"/>
    <property type="match status" value="1"/>
</dbReference>
<keyword evidence="1" id="KW-0479">Metal-binding</keyword>
<proteinExistence type="predicted"/>
<keyword evidence="1" id="KW-0863">Zinc-finger</keyword>
<dbReference type="InterPro" id="IPR001878">
    <property type="entry name" value="Znf_CCHC"/>
</dbReference>
<protein>
    <submittedName>
        <fullName evidence="4">Ribonuclease H-like domain-containing protein</fullName>
    </submittedName>
</protein>
<feature type="region of interest" description="Disordered" evidence="2">
    <location>
        <begin position="419"/>
        <end position="442"/>
    </location>
</feature>
<feature type="domain" description="CCHC-type" evidence="3">
    <location>
        <begin position="320"/>
        <end position="334"/>
    </location>
</feature>
<evidence type="ECO:0000313" key="4">
    <source>
        <dbReference type="EMBL" id="GEY01029.1"/>
    </source>
</evidence>
<dbReference type="Gene3D" id="4.10.60.10">
    <property type="entry name" value="Zinc finger, CCHC-type"/>
    <property type="match status" value="1"/>
</dbReference>
<keyword evidence="1" id="KW-0862">Zinc</keyword>
<dbReference type="InterPro" id="IPR036875">
    <property type="entry name" value="Znf_CCHC_sf"/>
</dbReference>
<dbReference type="Pfam" id="PF22936">
    <property type="entry name" value="Pol_BBD"/>
    <property type="match status" value="1"/>
</dbReference>
<evidence type="ECO:0000256" key="2">
    <source>
        <dbReference type="SAM" id="MobiDB-lite"/>
    </source>
</evidence>
<evidence type="ECO:0000256" key="1">
    <source>
        <dbReference type="PROSITE-ProRule" id="PRU00047"/>
    </source>
</evidence>
<feature type="compositionally biased region" description="Basic and acidic residues" evidence="2">
    <location>
        <begin position="420"/>
        <end position="441"/>
    </location>
</feature>
<reference evidence="4" key="1">
    <citation type="journal article" date="2019" name="Sci. Rep.">
        <title>Draft genome of Tanacetum cinerariifolium, the natural source of mosquito coil.</title>
        <authorList>
            <person name="Yamashiro T."/>
            <person name="Shiraishi A."/>
            <person name="Satake H."/>
            <person name="Nakayama K."/>
        </authorList>
    </citation>
    <scope>NUCLEOTIDE SEQUENCE</scope>
</reference>
<dbReference type="AlphaFoldDB" id="A0A699HFW8"/>